<comment type="similarity">
    <text evidence="2 8">Belongs to the major facilitator superfamily. Sugar transporter (TC 2.A.1.1) family.</text>
</comment>
<dbReference type="Pfam" id="PF00083">
    <property type="entry name" value="Sugar_tr"/>
    <property type="match status" value="1"/>
</dbReference>
<feature type="transmembrane region" description="Helical" evidence="9">
    <location>
        <begin position="102"/>
        <end position="120"/>
    </location>
</feature>
<keyword evidence="3 8" id="KW-0813">Transport</keyword>
<dbReference type="Gene3D" id="1.20.1250.20">
    <property type="entry name" value="MFS general substrate transporter like domains"/>
    <property type="match status" value="1"/>
</dbReference>
<evidence type="ECO:0000313" key="11">
    <source>
        <dbReference type="EMBL" id="APG30450.1"/>
    </source>
</evidence>
<keyword evidence="11" id="KW-0762">Sugar transport</keyword>
<reference evidence="12" key="1">
    <citation type="submission" date="2012-06" db="EMBL/GenBank/DDBJ databases">
        <title>Genome analysis of multiple Granulibacter bethesdensis isolates demonstrates substantial genome diversity.</title>
        <authorList>
            <person name="Greenberg D.E."/>
            <person name="Porcella S.F."/>
            <person name="Zarember K."/>
            <person name="Zelazny A.M."/>
            <person name="Bruno D."/>
            <person name="Martens C."/>
            <person name="Barbian K.D."/>
            <person name="Jaske E."/>
            <person name="Holland S.M."/>
        </authorList>
    </citation>
    <scope>NUCLEOTIDE SEQUENCE [LARGE SCALE GENOMIC DNA]</scope>
    <source>
        <strain evidence="12">CGDNIH3</strain>
    </source>
</reference>
<evidence type="ECO:0000313" key="12">
    <source>
        <dbReference type="Proteomes" id="UP000019438"/>
    </source>
</evidence>
<proteinExistence type="inferred from homology"/>
<name>A0AAN1AP08_9PROT</name>
<dbReference type="AlphaFoldDB" id="A0AAN1AP08"/>
<feature type="transmembrane region" description="Helical" evidence="9">
    <location>
        <begin position="126"/>
        <end position="147"/>
    </location>
</feature>
<sequence>MNSPPIHVTSFSHDTNEKLGRVTETRQSRHALALITVVSTLGGLLFGYDTGVINGALTYIGRDLALTPITEGMVTGALLLGAALGAVLSGRLCDALGRRKTILMLSLVFFAGALACSIAPTIPALIGFRAVLGLAVGGASVAVPTYLSELAPAYRRGRLITCNELMIVSGQLLAFAINAFIGSIWGEQASIWRWMLSVATLPAFALGVGMLVMPESPRWLVAKGRSQDAAVILKQIRNPDIVQDELNEIDRVQRMEQAETIRGWAYLTEPWIRRIFFIALGIGVIQQVTGVNAIMYYGTQMLSESGFGEKGALIANVLNGVVSVLATFIGIYLLGRLGRPRMLTLGLVGTTTSLFLIGLCSLWFSPSHLLAALMLFGMSLFLAFQQGFVSPVTWVLLAEIFPLRIRGMGMGAAVLILWLANFVVALAFPPLIATIGVPMTFLLFVGCGICSIVFTRLYIPETAGRSLEDIEELFQRAR</sequence>
<dbReference type="InterPro" id="IPR005829">
    <property type="entry name" value="Sugar_transporter_CS"/>
</dbReference>
<organism evidence="11 12">
    <name type="scientific">Granulibacter bethesdensis</name>
    <dbReference type="NCBI Taxonomy" id="364410"/>
    <lineage>
        <taxon>Bacteria</taxon>
        <taxon>Pseudomonadati</taxon>
        <taxon>Pseudomonadota</taxon>
        <taxon>Alphaproteobacteria</taxon>
        <taxon>Acetobacterales</taxon>
        <taxon>Acetobacteraceae</taxon>
        <taxon>Granulibacter</taxon>
    </lineage>
</organism>
<feature type="domain" description="Major facilitator superfamily (MFS) profile" evidence="10">
    <location>
        <begin position="35"/>
        <end position="463"/>
    </location>
</feature>
<protein>
    <submittedName>
        <fullName evidence="11">Sugar transporter</fullName>
    </submittedName>
</protein>
<dbReference type="GO" id="GO:0005886">
    <property type="term" value="C:plasma membrane"/>
    <property type="evidence" value="ECO:0007669"/>
    <property type="project" value="UniProtKB-SubCell"/>
</dbReference>
<dbReference type="GO" id="GO:0022857">
    <property type="term" value="F:transmembrane transporter activity"/>
    <property type="evidence" value="ECO:0007669"/>
    <property type="project" value="InterPro"/>
</dbReference>
<dbReference type="RefSeq" id="WP_025286556.1">
    <property type="nucleotide sequence ID" value="NZ_CP003181.2"/>
</dbReference>
<feature type="transmembrane region" description="Helical" evidence="9">
    <location>
        <begin position="68"/>
        <end position="90"/>
    </location>
</feature>
<evidence type="ECO:0000256" key="3">
    <source>
        <dbReference type="ARBA" id="ARBA00022448"/>
    </source>
</evidence>
<evidence type="ECO:0000256" key="7">
    <source>
        <dbReference type="ARBA" id="ARBA00023136"/>
    </source>
</evidence>
<gene>
    <name evidence="11" type="ORF">GbCGDNIH3_1264a</name>
</gene>
<dbReference type="PROSITE" id="PS00217">
    <property type="entry name" value="SUGAR_TRANSPORT_2"/>
    <property type="match status" value="1"/>
</dbReference>
<feature type="transmembrane region" description="Helical" evidence="9">
    <location>
        <begin position="317"/>
        <end position="335"/>
    </location>
</feature>
<dbReference type="InterPro" id="IPR036259">
    <property type="entry name" value="MFS_trans_sf"/>
</dbReference>
<dbReference type="InterPro" id="IPR003663">
    <property type="entry name" value="Sugar/inositol_transpt"/>
</dbReference>
<evidence type="ECO:0000256" key="6">
    <source>
        <dbReference type="ARBA" id="ARBA00022989"/>
    </source>
</evidence>
<keyword evidence="6 9" id="KW-1133">Transmembrane helix</keyword>
<keyword evidence="5 9" id="KW-0812">Transmembrane</keyword>
<evidence type="ECO:0000256" key="8">
    <source>
        <dbReference type="RuleBase" id="RU003346"/>
    </source>
</evidence>
<dbReference type="EMBL" id="CP003181">
    <property type="protein sequence ID" value="APG30450.1"/>
    <property type="molecule type" value="Genomic_DNA"/>
</dbReference>
<evidence type="ECO:0000256" key="4">
    <source>
        <dbReference type="ARBA" id="ARBA00022475"/>
    </source>
</evidence>
<dbReference type="PROSITE" id="PS50850">
    <property type="entry name" value="MFS"/>
    <property type="match status" value="1"/>
</dbReference>
<dbReference type="NCBIfam" id="TIGR00879">
    <property type="entry name" value="SP"/>
    <property type="match status" value="1"/>
</dbReference>
<evidence type="ECO:0000256" key="5">
    <source>
        <dbReference type="ARBA" id="ARBA00022692"/>
    </source>
</evidence>
<evidence type="ECO:0000259" key="10">
    <source>
        <dbReference type="PROSITE" id="PS50850"/>
    </source>
</evidence>
<evidence type="ECO:0000256" key="1">
    <source>
        <dbReference type="ARBA" id="ARBA00004651"/>
    </source>
</evidence>
<dbReference type="PRINTS" id="PR00171">
    <property type="entry name" value="SUGRTRNSPORT"/>
</dbReference>
<dbReference type="Proteomes" id="UP000019438">
    <property type="component" value="Chromosome"/>
</dbReference>
<comment type="subcellular location">
    <subcellularLocation>
        <location evidence="1">Cell membrane</location>
        <topology evidence="1">Multi-pass membrane protein</topology>
    </subcellularLocation>
</comment>
<dbReference type="InterPro" id="IPR020846">
    <property type="entry name" value="MFS_dom"/>
</dbReference>
<feature type="transmembrane region" description="Helical" evidence="9">
    <location>
        <begin position="370"/>
        <end position="397"/>
    </location>
</feature>
<dbReference type="GeneID" id="69745363"/>
<feature type="transmembrane region" description="Helical" evidence="9">
    <location>
        <begin position="31"/>
        <end position="48"/>
    </location>
</feature>
<dbReference type="InterPro" id="IPR050814">
    <property type="entry name" value="Myo-inositol_Transporter"/>
</dbReference>
<dbReference type="KEGG" id="gbc:GbCGDNIH3_1264a"/>
<feature type="transmembrane region" description="Helical" evidence="9">
    <location>
        <begin position="409"/>
        <end position="433"/>
    </location>
</feature>
<keyword evidence="4" id="KW-1003">Cell membrane</keyword>
<accession>A0AAN1AP08</accession>
<feature type="transmembrane region" description="Helical" evidence="9">
    <location>
        <begin position="342"/>
        <end position="364"/>
    </location>
</feature>
<evidence type="ECO:0000256" key="9">
    <source>
        <dbReference type="SAM" id="Phobius"/>
    </source>
</evidence>
<dbReference type="CDD" id="cd17359">
    <property type="entry name" value="MFS_XylE_like"/>
    <property type="match status" value="1"/>
</dbReference>
<evidence type="ECO:0000256" key="2">
    <source>
        <dbReference type="ARBA" id="ARBA00010992"/>
    </source>
</evidence>
<feature type="transmembrane region" description="Helical" evidence="9">
    <location>
        <begin position="159"/>
        <end position="185"/>
    </location>
</feature>
<dbReference type="InterPro" id="IPR005828">
    <property type="entry name" value="MFS_sugar_transport-like"/>
</dbReference>
<feature type="transmembrane region" description="Helical" evidence="9">
    <location>
        <begin position="439"/>
        <end position="459"/>
    </location>
</feature>
<feature type="transmembrane region" description="Helical" evidence="9">
    <location>
        <begin position="275"/>
        <end position="297"/>
    </location>
</feature>
<dbReference type="PANTHER" id="PTHR48020:SF12">
    <property type="entry name" value="PROTON MYO-INOSITOL COTRANSPORTER"/>
    <property type="match status" value="1"/>
</dbReference>
<dbReference type="PANTHER" id="PTHR48020">
    <property type="entry name" value="PROTON MYO-INOSITOL COTRANSPORTER"/>
    <property type="match status" value="1"/>
</dbReference>
<feature type="transmembrane region" description="Helical" evidence="9">
    <location>
        <begin position="191"/>
        <end position="213"/>
    </location>
</feature>
<keyword evidence="7 9" id="KW-0472">Membrane</keyword>
<dbReference type="SUPFAM" id="SSF103473">
    <property type="entry name" value="MFS general substrate transporter"/>
    <property type="match status" value="1"/>
</dbReference>
<dbReference type="InterPro" id="IPR047984">
    <property type="entry name" value="XylE-like"/>
</dbReference>